<feature type="domain" description="Xylose isomerase-like TIM barrel" evidence="1">
    <location>
        <begin position="24"/>
        <end position="233"/>
    </location>
</feature>
<dbReference type="InterPro" id="IPR013022">
    <property type="entry name" value="Xyl_isomerase-like_TIM-brl"/>
</dbReference>
<dbReference type="InterPro" id="IPR050312">
    <property type="entry name" value="IolE/XylAMocC-like"/>
</dbReference>
<dbReference type="Proteomes" id="UP000642748">
    <property type="component" value="Unassembled WGS sequence"/>
</dbReference>
<evidence type="ECO:0000313" key="2">
    <source>
        <dbReference type="EMBL" id="GIH19383.1"/>
    </source>
</evidence>
<name>A0A8J3QYT6_9ACTN</name>
<sequence>MRSPSVQLYSVRDAVDENVDAAIARLAEIGFTQVEPYAFHQNVADLKRALTAAGVTAPSGHAPVIDAEAPEVVFDAAAALGIRTVIDPFIPTDRWQTADDVARVAARANELGALAAERGLEFGYHNHQWEFTNKVDGRTVYDLFVNQLDPAVVLEVDTFWATVGGEDTPALLRRLGDRVRAIHVKDGIVDDDIRDVLPSSESALIVPEALRRAFENQKPAGQGDVDVPAILRAAPRALRVVEFDAYAGDVFAGIAESYAWLATNDTEVSA</sequence>
<dbReference type="PANTHER" id="PTHR12110">
    <property type="entry name" value="HYDROXYPYRUVATE ISOMERASE"/>
    <property type="match status" value="1"/>
</dbReference>
<protein>
    <submittedName>
        <fullName evidence="2">Xylose isomerase</fullName>
    </submittedName>
</protein>
<dbReference type="GO" id="GO:0016853">
    <property type="term" value="F:isomerase activity"/>
    <property type="evidence" value="ECO:0007669"/>
    <property type="project" value="UniProtKB-KW"/>
</dbReference>
<keyword evidence="2" id="KW-0413">Isomerase</keyword>
<dbReference type="Gene3D" id="3.20.20.150">
    <property type="entry name" value="Divalent-metal-dependent TIM barrel enzymes"/>
    <property type="match status" value="1"/>
</dbReference>
<evidence type="ECO:0000259" key="1">
    <source>
        <dbReference type="Pfam" id="PF01261"/>
    </source>
</evidence>
<dbReference type="SUPFAM" id="SSF51658">
    <property type="entry name" value="Xylose isomerase-like"/>
    <property type="match status" value="1"/>
</dbReference>
<comment type="caution">
    <text evidence="2">The sequence shown here is derived from an EMBL/GenBank/DDBJ whole genome shotgun (WGS) entry which is preliminary data.</text>
</comment>
<dbReference type="AlphaFoldDB" id="A0A8J3QYT6"/>
<dbReference type="PANTHER" id="PTHR12110:SF41">
    <property type="entry name" value="INOSOSE DEHYDRATASE"/>
    <property type="match status" value="1"/>
</dbReference>
<dbReference type="Pfam" id="PF01261">
    <property type="entry name" value="AP_endonuc_2"/>
    <property type="match status" value="1"/>
</dbReference>
<accession>A0A8J3QYT6</accession>
<dbReference type="RefSeq" id="WP_203922845.1">
    <property type="nucleotide sequence ID" value="NZ_BONZ01000080.1"/>
</dbReference>
<reference evidence="2" key="1">
    <citation type="submission" date="2021-01" db="EMBL/GenBank/DDBJ databases">
        <title>Whole genome shotgun sequence of Rugosimonospora africana NBRC 104875.</title>
        <authorList>
            <person name="Komaki H."/>
            <person name="Tamura T."/>
        </authorList>
    </citation>
    <scope>NUCLEOTIDE SEQUENCE</scope>
    <source>
        <strain evidence="2">NBRC 104875</strain>
    </source>
</reference>
<dbReference type="InterPro" id="IPR036237">
    <property type="entry name" value="Xyl_isomerase-like_sf"/>
</dbReference>
<proteinExistence type="predicted"/>
<keyword evidence="3" id="KW-1185">Reference proteome</keyword>
<dbReference type="EMBL" id="BONZ01000080">
    <property type="protein sequence ID" value="GIH19383.1"/>
    <property type="molecule type" value="Genomic_DNA"/>
</dbReference>
<gene>
    <name evidence="2" type="ORF">Raf01_75550</name>
</gene>
<evidence type="ECO:0000313" key="3">
    <source>
        <dbReference type="Proteomes" id="UP000642748"/>
    </source>
</evidence>
<organism evidence="2 3">
    <name type="scientific">Rugosimonospora africana</name>
    <dbReference type="NCBI Taxonomy" id="556532"/>
    <lineage>
        <taxon>Bacteria</taxon>
        <taxon>Bacillati</taxon>
        <taxon>Actinomycetota</taxon>
        <taxon>Actinomycetes</taxon>
        <taxon>Micromonosporales</taxon>
        <taxon>Micromonosporaceae</taxon>
        <taxon>Rugosimonospora</taxon>
    </lineage>
</organism>